<keyword evidence="7" id="KW-0443">Lipid metabolism</keyword>
<keyword evidence="11" id="KW-1185">Reference proteome</keyword>
<evidence type="ECO:0000256" key="1">
    <source>
        <dbReference type="ARBA" id="ARBA00022490"/>
    </source>
</evidence>
<dbReference type="InterPro" id="IPR016205">
    <property type="entry name" value="Glycerol_DH"/>
</dbReference>
<dbReference type="SUPFAM" id="SSF56796">
    <property type="entry name" value="Dehydroquinate synthase-like"/>
    <property type="match status" value="1"/>
</dbReference>
<keyword evidence="6" id="KW-0520">NAD</keyword>
<dbReference type="GO" id="GO:0046872">
    <property type="term" value="F:metal ion binding"/>
    <property type="evidence" value="ECO:0007669"/>
    <property type="project" value="UniProtKB-KW"/>
</dbReference>
<dbReference type="CDD" id="cd08175">
    <property type="entry name" value="G1PDH"/>
    <property type="match status" value="1"/>
</dbReference>
<protein>
    <submittedName>
        <fullName evidence="10">Glycerol-1-phosphate dehydrogenase [NAD(P)+]</fullName>
    </submittedName>
</protein>
<evidence type="ECO:0000313" key="11">
    <source>
        <dbReference type="Proteomes" id="UP000199662"/>
    </source>
</evidence>
<dbReference type="AlphaFoldDB" id="A0A1H6YYZ2"/>
<dbReference type="Pfam" id="PF13685">
    <property type="entry name" value="Fe-ADH_2"/>
    <property type="match status" value="1"/>
</dbReference>
<evidence type="ECO:0000256" key="5">
    <source>
        <dbReference type="ARBA" id="ARBA00023002"/>
    </source>
</evidence>
<dbReference type="PANTHER" id="PTHR43616:SF5">
    <property type="entry name" value="GLYCEROL DEHYDROGENASE 1"/>
    <property type="match status" value="1"/>
</dbReference>
<dbReference type="InterPro" id="IPR032837">
    <property type="entry name" value="G1PDH"/>
</dbReference>
<organism evidence="10 11">
    <name type="scientific">Propionispira arboris</name>
    <dbReference type="NCBI Taxonomy" id="84035"/>
    <lineage>
        <taxon>Bacteria</taxon>
        <taxon>Bacillati</taxon>
        <taxon>Bacillota</taxon>
        <taxon>Negativicutes</taxon>
        <taxon>Selenomonadales</taxon>
        <taxon>Selenomonadaceae</taxon>
        <taxon>Propionispira</taxon>
    </lineage>
</organism>
<dbReference type="Gene3D" id="1.20.1090.10">
    <property type="entry name" value="Dehydroquinate synthase-like - alpha domain"/>
    <property type="match status" value="1"/>
</dbReference>
<sequence length="452" mass="50569">MKLTLENIDQCSLSDLLGETMECQCGQKHQITMKKVIIEPGAIQKTATVLRELGYKKALLISDSITWNIAAEKVADVLKRDHFDYKIYILEGRIIPDEKTVGNILIHTEKDFDVIVTVGTGVLNDLGKFVSFKMGIDNIVVATAPSVDGFASQHAALVIGNLKTSYNTACPKVIIGDVDILKAAPMPMIMGGWSDIMGKYSALSDWKISRIVNDEYYCDVIYEMVHKSVQTCRDNIEKIKQRDPEAIQYVMEGLVLTGIAMSFLGNSRPASGSEHHLSHCWEMRSLADHTNLAPHGVQVGVATTIITNLYKKLANISVNFDDAKAKAKTFNEVSWEKDVTSYYHDSAKEIIEEIKTEQRYSVQNRLIRIQRLKDHWKEIQVILNTIPSSQQISNMLKSAGAPTTPEEIGITVQDAVDSIRMAKEVRSKYTILGVLDDLGLLDRFAEEIKKEF</sequence>
<dbReference type="PANTHER" id="PTHR43616">
    <property type="entry name" value="GLYCEROL DEHYDROGENASE"/>
    <property type="match status" value="1"/>
</dbReference>
<dbReference type="STRING" id="84035.SAMN05660742_10868"/>
<dbReference type="EMBL" id="FNZK01000008">
    <property type="protein sequence ID" value="SEJ46431.1"/>
    <property type="molecule type" value="Genomic_DNA"/>
</dbReference>
<evidence type="ECO:0000256" key="3">
    <source>
        <dbReference type="ARBA" id="ARBA00022723"/>
    </source>
</evidence>
<reference evidence="10 11" key="1">
    <citation type="submission" date="2016-10" db="EMBL/GenBank/DDBJ databases">
        <authorList>
            <person name="de Groot N.N."/>
        </authorList>
    </citation>
    <scope>NUCLEOTIDE SEQUENCE [LARGE SCALE GENOMIC DNA]</scope>
    <source>
        <strain evidence="10 11">DSM 2179</strain>
    </source>
</reference>
<dbReference type="RefSeq" id="WP_091831162.1">
    <property type="nucleotide sequence ID" value="NZ_FNZK01000008.1"/>
</dbReference>
<dbReference type="Gene3D" id="3.40.50.1970">
    <property type="match status" value="1"/>
</dbReference>
<proteinExistence type="predicted"/>
<dbReference type="GO" id="GO:0016614">
    <property type="term" value="F:oxidoreductase activity, acting on CH-OH group of donors"/>
    <property type="evidence" value="ECO:0007669"/>
    <property type="project" value="InterPro"/>
</dbReference>
<keyword evidence="3" id="KW-0479">Metal-binding</keyword>
<keyword evidence="9" id="KW-1208">Phospholipid metabolism</keyword>
<gene>
    <name evidence="10" type="ORF">SAMN05660742_10868</name>
</gene>
<evidence type="ECO:0000256" key="8">
    <source>
        <dbReference type="ARBA" id="ARBA00023209"/>
    </source>
</evidence>
<keyword evidence="5" id="KW-0560">Oxidoreductase</keyword>
<evidence type="ECO:0000256" key="4">
    <source>
        <dbReference type="ARBA" id="ARBA00022857"/>
    </source>
</evidence>
<evidence type="ECO:0000256" key="6">
    <source>
        <dbReference type="ARBA" id="ARBA00023027"/>
    </source>
</evidence>
<evidence type="ECO:0000313" key="10">
    <source>
        <dbReference type="EMBL" id="SEJ46431.1"/>
    </source>
</evidence>
<evidence type="ECO:0000256" key="7">
    <source>
        <dbReference type="ARBA" id="ARBA00023098"/>
    </source>
</evidence>
<keyword evidence="2" id="KW-0444">Lipid biosynthesis</keyword>
<keyword evidence="4" id="KW-0521">NADP</keyword>
<evidence type="ECO:0000256" key="2">
    <source>
        <dbReference type="ARBA" id="ARBA00022516"/>
    </source>
</evidence>
<name>A0A1H6YYZ2_9FIRM</name>
<accession>A0A1H6YYZ2</accession>
<keyword evidence="8" id="KW-0594">Phospholipid biosynthesis</keyword>
<dbReference type="GO" id="GO:0008654">
    <property type="term" value="P:phospholipid biosynthetic process"/>
    <property type="evidence" value="ECO:0007669"/>
    <property type="project" value="UniProtKB-KW"/>
</dbReference>
<keyword evidence="1" id="KW-0963">Cytoplasm</keyword>
<evidence type="ECO:0000256" key="9">
    <source>
        <dbReference type="ARBA" id="ARBA00023264"/>
    </source>
</evidence>
<dbReference type="Proteomes" id="UP000199662">
    <property type="component" value="Unassembled WGS sequence"/>
</dbReference>